<keyword evidence="2" id="KW-1185">Reference proteome</keyword>
<gene>
    <name evidence="1" type="ORF">TUBRATIS_10970</name>
</gene>
<comment type="caution">
    <text evidence="1">The sequence shown here is derived from an EMBL/GenBank/DDBJ whole genome shotgun (WGS) entry which is preliminary data.</text>
</comment>
<proteinExistence type="predicted"/>
<sequence length="88" mass="10833">MILPPPYNTKEREEHDISCLRVLYLLCEDLNIDRDEHVQQAFLLLRRLIGKNNFQSEFKILQDFIEKQRERRNQREKSDFYNFENAFL</sequence>
<evidence type="ECO:0000313" key="1">
    <source>
        <dbReference type="EMBL" id="RVD92402.1"/>
    </source>
</evidence>
<dbReference type="OrthoDB" id="2191508at2759"/>
<dbReference type="AlphaFoldDB" id="A0A437AMJ4"/>
<dbReference type="Proteomes" id="UP000282876">
    <property type="component" value="Unassembled WGS sequence"/>
</dbReference>
<protein>
    <submittedName>
        <fullName evidence="1">Uncharacterized protein</fullName>
    </submittedName>
</protein>
<name>A0A437AMJ4_9MICR</name>
<dbReference type="EMBL" id="RCSS01000229">
    <property type="protein sequence ID" value="RVD92402.1"/>
    <property type="molecule type" value="Genomic_DNA"/>
</dbReference>
<evidence type="ECO:0000313" key="2">
    <source>
        <dbReference type="Proteomes" id="UP000282876"/>
    </source>
</evidence>
<accession>A0A437AMJ4</accession>
<dbReference type="VEuPathDB" id="MicrosporidiaDB:TUBRATIS_10970"/>
<organism evidence="1 2">
    <name type="scientific">Tubulinosema ratisbonensis</name>
    <dbReference type="NCBI Taxonomy" id="291195"/>
    <lineage>
        <taxon>Eukaryota</taxon>
        <taxon>Fungi</taxon>
        <taxon>Fungi incertae sedis</taxon>
        <taxon>Microsporidia</taxon>
        <taxon>Tubulinosematoidea</taxon>
        <taxon>Tubulinosematidae</taxon>
        <taxon>Tubulinosema</taxon>
    </lineage>
</organism>
<reference evidence="1 2" key="1">
    <citation type="submission" date="2018-10" db="EMBL/GenBank/DDBJ databases">
        <title>Draft genome sequence of the microsporidian Tubulinosema ratisbonensis.</title>
        <authorList>
            <person name="Polonais V."/>
            <person name="Peyretaillade E."/>
            <person name="Niehus S."/>
            <person name="Wawrzyniak I."/>
            <person name="Franchet A."/>
            <person name="Gaspin C."/>
            <person name="Reichstadt M."/>
            <person name="Belser C."/>
            <person name="Labadie K."/>
            <person name="Delbac F."/>
            <person name="Ferrandon D."/>
        </authorList>
    </citation>
    <scope>NUCLEOTIDE SEQUENCE [LARGE SCALE GENOMIC DNA]</scope>
    <source>
        <strain evidence="1 2">Franzen</strain>
    </source>
</reference>